<dbReference type="InterPro" id="IPR002656">
    <property type="entry name" value="Acyl_transf_3_dom"/>
</dbReference>
<feature type="transmembrane region" description="Helical" evidence="2">
    <location>
        <begin position="368"/>
        <end position="386"/>
    </location>
</feature>
<dbReference type="Pfam" id="PF01757">
    <property type="entry name" value="Acyl_transf_3"/>
    <property type="match status" value="1"/>
</dbReference>
<evidence type="ECO:0000313" key="5">
    <source>
        <dbReference type="Proteomes" id="UP000622547"/>
    </source>
</evidence>
<keyword evidence="2" id="KW-1133">Transmembrane helix</keyword>
<dbReference type="PANTHER" id="PTHR37312">
    <property type="entry name" value="MEMBRANE-BOUND ACYLTRANSFERASE YKRP-RELATED"/>
    <property type="match status" value="1"/>
</dbReference>
<feature type="transmembrane region" description="Helical" evidence="2">
    <location>
        <begin position="310"/>
        <end position="330"/>
    </location>
</feature>
<dbReference type="InterPro" id="IPR052734">
    <property type="entry name" value="Nod_factor_acetyltransferase"/>
</dbReference>
<dbReference type="PANTHER" id="PTHR37312:SF1">
    <property type="entry name" value="MEMBRANE-BOUND ACYLTRANSFERASE YKRP-RELATED"/>
    <property type="match status" value="1"/>
</dbReference>
<gene>
    <name evidence="4" type="ORF">Pph01_57990</name>
</gene>
<evidence type="ECO:0000259" key="3">
    <source>
        <dbReference type="Pfam" id="PF01757"/>
    </source>
</evidence>
<keyword evidence="2" id="KW-0812">Transmembrane</keyword>
<sequence length="548" mass="60116">MISRITGDRPPSPARDASAPIDKPPLPVRQPRKRGTSAAAGPGDQQTPAQGFDYFAASNRNGGADTRSAETSGPWALQGTGPHAVPAPSRPQARDPRGMRLPETQEEGAPAGQWDPWSRTAQDGNGGARSAFDAGTAAPERPARERPMRDRPMRDLPAEDPSLSPWAPVPAQSATGTGPLPQEFSHQRPRPAAAAGWDGQETEQDSAPAAAPQGKRPREPFLDNVKFVLIVLVATGHSLVPTLAADSSRAAYLFVYVFHMPLFVIISGYLSRNFWNSSTKTTKLIDNFLIPYVVVEIGYAGLRTAFGHKFSISITDPAWLNWYLLALLLWRLSTPVWQRVRFPLFIAVIIYVVAGMTDLSGDFSIDRFFGLLPFFVLGLVIKPGLFEFLARTWVRVLSVLVIAGAAAVAVYLVKNYSIKLGPIYYSHSYEDLHLVWWKGMALRMALLGAALTMSAAVLSLIPRSETWFSDLGTRTLYCYLLHGIPVMIAKEMGWLSAPWLFGPLGVAAIASACFALAIVLCMPITRTFFKWLLEPRVSWLYRRSEQSA</sequence>
<dbReference type="GO" id="GO:0016747">
    <property type="term" value="F:acyltransferase activity, transferring groups other than amino-acyl groups"/>
    <property type="evidence" value="ECO:0007669"/>
    <property type="project" value="InterPro"/>
</dbReference>
<feature type="compositionally biased region" description="Basic and acidic residues" evidence="1">
    <location>
        <begin position="141"/>
        <end position="157"/>
    </location>
</feature>
<feature type="transmembrane region" description="Helical" evidence="2">
    <location>
        <begin position="342"/>
        <end position="361"/>
    </location>
</feature>
<accession>A0A8J3UA37</accession>
<comment type="caution">
    <text evidence="4">The sequence shown here is derived from an EMBL/GenBank/DDBJ whole genome shotgun (WGS) entry which is preliminary data.</text>
</comment>
<dbReference type="EMBL" id="BOOP01000028">
    <property type="protein sequence ID" value="GII40796.1"/>
    <property type="molecule type" value="Genomic_DNA"/>
</dbReference>
<organism evidence="4 5">
    <name type="scientific">Planotetraspora phitsanulokensis</name>
    <dbReference type="NCBI Taxonomy" id="575192"/>
    <lineage>
        <taxon>Bacteria</taxon>
        <taxon>Bacillati</taxon>
        <taxon>Actinomycetota</taxon>
        <taxon>Actinomycetes</taxon>
        <taxon>Streptosporangiales</taxon>
        <taxon>Streptosporangiaceae</taxon>
        <taxon>Planotetraspora</taxon>
    </lineage>
</organism>
<name>A0A8J3UA37_9ACTN</name>
<proteinExistence type="predicted"/>
<feature type="transmembrane region" description="Helical" evidence="2">
    <location>
        <begin position="392"/>
        <end position="413"/>
    </location>
</feature>
<dbReference type="AlphaFoldDB" id="A0A8J3UA37"/>
<evidence type="ECO:0000256" key="1">
    <source>
        <dbReference type="SAM" id="MobiDB-lite"/>
    </source>
</evidence>
<protein>
    <recommendedName>
        <fullName evidence="3">Acyltransferase 3 domain-containing protein</fullName>
    </recommendedName>
</protein>
<evidence type="ECO:0000256" key="2">
    <source>
        <dbReference type="SAM" id="Phobius"/>
    </source>
</evidence>
<feature type="transmembrane region" description="Helical" evidence="2">
    <location>
        <begin position="434"/>
        <end position="461"/>
    </location>
</feature>
<keyword evidence="2" id="KW-0472">Membrane</keyword>
<evidence type="ECO:0000313" key="4">
    <source>
        <dbReference type="EMBL" id="GII40796.1"/>
    </source>
</evidence>
<feature type="transmembrane region" description="Helical" evidence="2">
    <location>
        <begin position="500"/>
        <end position="522"/>
    </location>
</feature>
<feature type="domain" description="Acyltransferase 3" evidence="3">
    <location>
        <begin position="221"/>
        <end position="517"/>
    </location>
</feature>
<dbReference type="Proteomes" id="UP000622547">
    <property type="component" value="Unassembled WGS sequence"/>
</dbReference>
<keyword evidence="5" id="KW-1185">Reference proteome</keyword>
<feature type="transmembrane region" description="Helical" evidence="2">
    <location>
        <begin position="250"/>
        <end position="270"/>
    </location>
</feature>
<reference evidence="4 5" key="1">
    <citation type="submission" date="2021-01" db="EMBL/GenBank/DDBJ databases">
        <title>Whole genome shotgun sequence of Planotetraspora phitsanulokensis NBRC 104273.</title>
        <authorList>
            <person name="Komaki H."/>
            <person name="Tamura T."/>
        </authorList>
    </citation>
    <scope>NUCLEOTIDE SEQUENCE [LARGE SCALE GENOMIC DNA]</scope>
    <source>
        <strain evidence="4 5">NBRC 104273</strain>
    </source>
</reference>
<feature type="region of interest" description="Disordered" evidence="1">
    <location>
        <begin position="1"/>
        <end position="218"/>
    </location>
</feature>
<feature type="transmembrane region" description="Helical" evidence="2">
    <location>
        <begin position="225"/>
        <end position="244"/>
    </location>
</feature>